<dbReference type="EMBL" id="BKAU01000005">
    <property type="protein sequence ID" value="GEP98107.1"/>
    <property type="molecule type" value="Genomic_DNA"/>
</dbReference>
<dbReference type="Proteomes" id="UP000321436">
    <property type="component" value="Unassembled WGS sequence"/>
</dbReference>
<sequence>MECYFLAAAKLVIHAKEVAQIADVAERTARKILHQIRVKLNKTKDMFVTIEEFCAHKGLNADEVRRQLRG</sequence>
<name>A0A512RQX6_9BACT</name>
<proteinExistence type="predicted"/>
<accession>A0A512RQX6</accession>
<evidence type="ECO:0000313" key="2">
    <source>
        <dbReference type="Proteomes" id="UP000321436"/>
    </source>
</evidence>
<dbReference type="AlphaFoldDB" id="A0A512RQX6"/>
<organism evidence="1 2">
    <name type="scientific">Chitinophaga cymbidii</name>
    <dbReference type="NCBI Taxonomy" id="1096750"/>
    <lineage>
        <taxon>Bacteria</taxon>
        <taxon>Pseudomonadati</taxon>
        <taxon>Bacteroidota</taxon>
        <taxon>Chitinophagia</taxon>
        <taxon>Chitinophagales</taxon>
        <taxon>Chitinophagaceae</taxon>
        <taxon>Chitinophaga</taxon>
    </lineage>
</organism>
<reference evidence="1 2" key="1">
    <citation type="submission" date="2019-07" db="EMBL/GenBank/DDBJ databases">
        <title>Whole genome shotgun sequence of Chitinophaga cymbidii NBRC 109752.</title>
        <authorList>
            <person name="Hosoyama A."/>
            <person name="Uohara A."/>
            <person name="Ohji S."/>
            <person name="Ichikawa N."/>
        </authorList>
    </citation>
    <scope>NUCLEOTIDE SEQUENCE [LARGE SCALE GENOMIC DNA]</scope>
    <source>
        <strain evidence="1 2">NBRC 109752</strain>
    </source>
</reference>
<gene>
    <name evidence="1" type="ORF">CCY01nite_43670</name>
</gene>
<evidence type="ECO:0000313" key="1">
    <source>
        <dbReference type="EMBL" id="GEP98107.1"/>
    </source>
</evidence>
<protein>
    <submittedName>
        <fullName evidence="1">Uncharacterized protein</fullName>
    </submittedName>
</protein>
<comment type="caution">
    <text evidence="1">The sequence shown here is derived from an EMBL/GenBank/DDBJ whole genome shotgun (WGS) entry which is preliminary data.</text>
</comment>
<keyword evidence="2" id="KW-1185">Reference proteome</keyword>